<sequence>MGKPLIWLIRGYQNYLSPLKKAPTCKFYPVCSAYAVEALKRFGIFKGTALAVWRILRCNPFSRGGYDPVPEKRKKNRFNDGNTRS</sequence>
<name>A0A926D952_9FIRM</name>
<proteinExistence type="inferred from homology"/>
<evidence type="ECO:0000256" key="1">
    <source>
        <dbReference type="ARBA" id="ARBA00023136"/>
    </source>
</evidence>
<evidence type="ECO:0000256" key="2">
    <source>
        <dbReference type="HAMAP-Rule" id="MF_00386"/>
    </source>
</evidence>
<comment type="similarity">
    <text evidence="2">Belongs to the UPF0161 family.</text>
</comment>
<protein>
    <recommendedName>
        <fullName evidence="2">Putative membrane protein insertion efficiency factor</fullName>
    </recommendedName>
</protein>
<dbReference type="NCBIfam" id="TIGR00278">
    <property type="entry name" value="membrane protein insertion efficiency factor YidD"/>
    <property type="match status" value="1"/>
</dbReference>
<dbReference type="Pfam" id="PF01809">
    <property type="entry name" value="YidD"/>
    <property type="match status" value="1"/>
</dbReference>
<dbReference type="InterPro" id="IPR002696">
    <property type="entry name" value="Membr_insert_effic_factor_YidD"/>
</dbReference>
<dbReference type="GO" id="GO:0005886">
    <property type="term" value="C:plasma membrane"/>
    <property type="evidence" value="ECO:0007669"/>
    <property type="project" value="UniProtKB-SubCell"/>
</dbReference>
<dbReference type="EMBL" id="JACRSN010000011">
    <property type="protein sequence ID" value="MBC8533986.1"/>
    <property type="molecule type" value="Genomic_DNA"/>
</dbReference>
<dbReference type="HAMAP" id="MF_00386">
    <property type="entry name" value="UPF0161_YidD"/>
    <property type="match status" value="1"/>
</dbReference>
<dbReference type="RefSeq" id="WP_249319725.1">
    <property type="nucleotide sequence ID" value="NZ_JACRSN010000011.1"/>
</dbReference>
<keyword evidence="5" id="KW-1185">Reference proteome</keyword>
<dbReference type="Proteomes" id="UP000651482">
    <property type="component" value="Unassembled WGS sequence"/>
</dbReference>
<evidence type="ECO:0000256" key="3">
    <source>
        <dbReference type="SAM" id="MobiDB-lite"/>
    </source>
</evidence>
<dbReference type="SMART" id="SM01234">
    <property type="entry name" value="Haemolytic"/>
    <property type="match status" value="1"/>
</dbReference>
<comment type="caution">
    <text evidence="4">The sequence shown here is derived from an EMBL/GenBank/DDBJ whole genome shotgun (WGS) entry which is preliminary data.</text>
</comment>
<keyword evidence="1 2" id="KW-0472">Membrane</keyword>
<reference evidence="4" key="1">
    <citation type="submission" date="2020-08" db="EMBL/GenBank/DDBJ databases">
        <title>Genome public.</title>
        <authorList>
            <person name="Liu C."/>
            <person name="Sun Q."/>
        </authorList>
    </citation>
    <scope>NUCLEOTIDE SEQUENCE</scope>
    <source>
        <strain evidence="4">NSJ-40</strain>
    </source>
</reference>
<accession>A0A926D952</accession>
<comment type="function">
    <text evidence="2">Could be involved in insertion of integral membrane proteins into the membrane.</text>
</comment>
<comment type="subcellular location">
    <subcellularLocation>
        <location evidence="2">Cell membrane</location>
        <topology evidence="2">Peripheral membrane protein</topology>
        <orientation evidence="2">Cytoplasmic side</orientation>
    </subcellularLocation>
</comment>
<feature type="region of interest" description="Disordered" evidence="3">
    <location>
        <begin position="62"/>
        <end position="85"/>
    </location>
</feature>
<evidence type="ECO:0000313" key="4">
    <source>
        <dbReference type="EMBL" id="MBC8533986.1"/>
    </source>
</evidence>
<dbReference type="PANTHER" id="PTHR33383:SF1">
    <property type="entry name" value="MEMBRANE PROTEIN INSERTION EFFICIENCY FACTOR-RELATED"/>
    <property type="match status" value="1"/>
</dbReference>
<dbReference type="PANTHER" id="PTHR33383">
    <property type="entry name" value="MEMBRANE PROTEIN INSERTION EFFICIENCY FACTOR-RELATED"/>
    <property type="match status" value="1"/>
</dbReference>
<organism evidence="4 5">
    <name type="scientific">Yeguia hominis</name>
    <dbReference type="NCBI Taxonomy" id="2763662"/>
    <lineage>
        <taxon>Bacteria</taxon>
        <taxon>Bacillati</taxon>
        <taxon>Bacillota</taxon>
        <taxon>Clostridia</taxon>
        <taxon>Eubacteriales</taxon>
        <taxon>Yeguiaceae</taxon>
        <taxon>Yeguia</taxon>
    </lineage>
</organism>
<evidence type="ECO:0000313" key="5">
    <source>
        <dbReference type="Proteomes" id="UP000651482"/>
    </source>
</evidence>
<dbReference type="AlphaFoldDB" id="A0A926D952"/>
<keyword evidence="2" id="KW-1003">Cell membrane</keyword>
<gene>
    <name evidence="4" type="primary">yidD</name>
    <name evidence="4" type="ORF">IAG03_08215</name>
</gene>